<dbReference type="InterPro" id="IPR029052">
    <property type="entry name" value="Metallo-depent_PP-like"/>
</dbReference>
<dbReference type="GO" id="GO:0009166">
    <property type="term" value="P:nucleotide catabolic process"/>
    <property type="evidence" value="ECO:0007669"/>
    <property type="project" value="InterPro"/>
</dbReference>
<name>A0A0E3Q6C9_9EURY</name>
<evidence type="ECO:0000313" key="7">
    <source>
        <dbReference type="Proteomes" id="UP000033096"/>
    </source>
</evidence>
<evidence type="ECO:0000256" key="1">
    <source>
        <dbReference type="ARBA" id="ARBA00004613"/>
    </source>
</evidence>
<dbReference type="KEGG" id="mvc:MSVAZ_2088"/>
<evidence type="ECO:0000313" key="6">
    <source>
        <dbReference type="EMBL" id="AKB44357.1"/>
    </source>
</evidence>
<feature type="domain" description="Calcineurin-like phosphoesterase" evidence="4">
    <location>
        <begin position="59"/>
        <end position="308"/>
    </location>
</feature>
<evidence type="ECO:0000256" key="2">
    <source>
        <dbReference type="ARBA" id="ARBA00022525"/>
    </source>
</evidence>
<sequence>MLKKYNCLTNKPNRHLALYLCLMILVSLASLGCLEASGPEKGTLEDTQENTSENTLKVQILAINDLHGQIEPSTSKVVTGYNETGAPICVDSGGMEYLATHIKELSSENPNTFVVSAGDSMGASPLFSALFQDEPTIKALNMMGIDFSAVGNHDLDEGLGELMRIQNGSCQPTDGNLSNSSFEGAHFQFLAANIVNESTNATIFPAYNITYVQGVPIGFIGIALKDTPYIVTASKVKGLRFLDEATTINEQVKKLKSMGVKTIVVIIHDGGSQEGLYNESLNMSGPILDVINATDDEVDVFITGHTHQAYNAVIDGRLVTEAGSAGNLLTDIDLVISNETCDVIEERSRNVIVSRDVPEDSEISELIEEYESQVAPLADRVICNITENITSTASDSGESALGDVIADAQLYATSNSSNGGAVIAFTNPGGIRTDLVYDQISGEELPGQVTYGEAFSVQPFGNDLVTMTLNGTQIDALLEQQFDNPSPGSKRILQVSKGFSYTWNESAPTGEKVDISSIKINGTSIDPSSTYRVTMNGFLADGGDNFSVMKEGTDRMVGSPDLDAFVNYLETFSPLAPGSENRIVMEK</sequence>
<protein>
    <submittedName>
        <fullName evidence="6">5'-nucleotidase</fullName>
        <ecNumber evidence="6">3.1.3.5</ecNumber>
    </submittedName>
</protein>
<dbReference type="Gene3D" id="3.90.780.10">
    <property type="entry name" value="5'-Nucleotidase, C-terminal domain"/>
    <property type="match status" value="1"/>
</dbReference>
<dbReference type="HOGENOM" id="CLU_005854_5_2_2"/>
<feature type="domain" description="5'-Nucleotidase C-terminal" evidence="5">
    <location>
        <begin position="384"/>
        <end position="551"/>
    </location>
</feature>
<dbReference type="EC" id="3.1.3.5" evidence="6"/>
<dbReference type="PROSITE" id="PS51257">
    <property type="entry name" value="PROKAR_LIPOPROTEIN"/>
    <property type="match status" value="1"/>
</dbReference>
<dbReference type="Pfam" id="PF02872">
    <property type="entry name" value="5_nucleotid_C"/>
    <property type="match status" value="1"/>
</dbReference>
<dbReference type="PANTHER" id="PTHR11575:SF24">
    <property type="entry name" value="5'-NUCLEOTIDASE"/>
    <property type="match status" value="1"/>
</dbReference>
<dbReference type="PRINTS" id="PR01607">
    <property type="entry name" value="APYRASEFAMLY"/>
</dbReference>
<dbReference type="Pfam" id="PF00149">
    <property type="entry name" value="Metallophos"/>
    <property type="match status" value="1"/>
</dbReference>
<dbReference type="InterPro" id="IPR008334">
    <property type="entry name" value="5'-Nucleotdase_C"/>
</dbReference>
<organism evidence="6 7">
    <name type="scientific">Methanosarcina vacuolata Z-761</name>
    <dbReference type="NCBI Taxonomy" id="1434123"/>
    <lineage>
        <taxon>Archaea</taxon>
        <taxon>Methanobacteriati</taxon>
        <taxon>Methanobacteriota</taxon>
        <taxon>Stenosarchaea group</taxon>
        <taxon>Methanomicrobia</taxon>
        <taxon>Methanosarcinales</taxon>
        <taxon>Methanosarcinaceae</taxon>
        <taxon>Methanosarcina</taxon>
    </lineage>
</organism>
<evidence type="ECO:0000259" key="4">
    <source>
        <dbReference type="Pfam" id="PF00149"/>
    </source>
</evidence>
<evidence type="ECO:0000259" key="5">
    <source>
        <dbReference type="Pfam" id="PF02872"/>
    </source>
</evidence>
<proteinExistence type="predicted"/>
<dbReference type="SUPFAM" id="SSF55816">
    <property type="entry name" value="5'-nucleotidase (syn. UDP-sugar hydrolase), C-terminal domain"/>
    <property type="match status" value="1"/>
</dbReference>
<dbReference type="EMBL" id="CP009520">
    <property type="protein sequence ID" value="AKB44357.1"/>
    <property type="molecule type" value="Genomic_DNA"/>
</dbReference>
<dbReference type="GO" id="GO:0008768">
    <property type="term" value="F:UDP-sugar diphosphatase activity"/>
    <property type="evidence" value="ECO:0007669"/>
    <property type="project" value="TreeGrafter"/>
</dbReference>
<keyword evidence="3" id="KW-0732">Signal</keyword>
<keyword evidence="6" id="KW-0378">Hydrolase</keyword>
<dbReference type="InterPro" id="IPR006179">
    <property type="entry name" value="5_nucleotidase/apyrase"/>
</dbReference>
<dbReference type="PATRIC" id="fig|1434123.4.peg.2547"/>
<dbReference type="GO" id="GO:0008253">
    <property type="term" value="F:5'-nucleotidase activity"/>
    <property type="evidence" value="ECO:0007669"/>
    <property type="project" value="UniProtKB-EC"/>
</dbReference>
<dbReference type="InterPro" id="IPR004843">
    <property type="entry name" value="Calcineurin-like_PHP"/>
</dbReference>
<dbReference type="InterPro" id="IPR036907">
    <property type="entry name" value="5'-Nucleotdase_C_sf"/>
</dbReference>
<dbReference type="AlphaFoldDB" id="A0A0E3Q6C9"/>
<dbReference type="PANTHER" id="PTHR11575">
    <property type="entry name" value="5'-NUCLEOTIDASE-RELATED"/>
    <property type="match status" value="1"/>
</dbReference>
<keyword evidence="7" id="KW-1185">Reference proteome</keyword>
<dbReference type="Proteomes" id="UP000033096">
    <property type="component" value="Chromosome"/>
</dbReference>
<comment type="subcellular location">
    <subcellularLocation>
        <location evidence="1">Secreted</location>
    </subcellularLocation>
</comment>
<dbReference type="GO" id="GO:0005576">
    <property type="term" value="C:extracellular region"/>
    <property type="evidence" value="ECO:0007669"/>
    <property type="project" value="UniProtKB-SubCell"/>
</dbReference>
<keyword evidence="2" id="KW-0964">Secreted</keyword>
<gene>
    <name evidence="6" type="ORF">MSVAZ_2088</name>
</gene>
<dbReference type="SUPFAM" id="SSF56300">
    <property type="entry name" value="Metallo-dependent phosphatases"/>
    <property type="match status" value="1"/>
</dbReference>
<dbReference type="Gene3D" id="3.60.21.10">
    <property type="match status" value="1"/>
</dbReference>
<dbReference type="FunFam" id="3.90.780.10:FF:000004">
    <property type="entry name" value="UDP-sugar hydrolase, putative"/>
    <property type="match status" value="1"/>
</dbReference>
<dbReference type="STRING" id="1434123.MSVAZ_2088"/>
<evidence type="ECO:0000256" key="3">
    <source>
        <dbReference type="ARBA" id="ARBA00022729"/>
    </source>
</evidence>
<reference evidence="6 7" key="1">
    <citation type="submission" date="2014-07" db="EMBL/GenBank/DDBJ databases">
        <title>Methanogenic archaea and the global carbon cycle.</title>
        <authorList>
            <person name="Henriksen J.R."/>
            <person name="Luke J."/>
            <person name="Reinhart S."/>
            <person name="Benedict M.N."/>
            <person name="Youngblut N.D."/>
            <person name="Metcalf M.E."/>
            <person name="Whitaker R.J."/>
            <person name="Metcalf W.W."/>
        </authorList>
    </citation>
    <scope>NUCLEOTIDE SEQUENCE [LARGE SCALE GENOMIC DNA]</scope>
    <source>
        <strain evidence="6 7">Z-761</strain>
    </source>
</reference>
<accession>A0A0E3Q6C9</accession>